<dbReference type="EMBL" id="CAADRA010005549">
    <property type="protein sequence ID" value="VFT91011.1"/>
    <property type="molecule type" value="Genomic_DNA"/>
</dbReference>
<protein>
    <submittedName>
        <fullName evidence="2">Aste57867_14186 protein</fullName>
    </submittedName>
</protein>
<dbReference type="OrthoDB" id="46395at2759"/>
<dbReference type="PANTHER" id="PTHR37163">
    <property type="entry name" value="CONSERVED PROTEIN"/>
    <property type="match status" value="1"/>
</dbReference>
<sequence>MVTPVSAESSTMLDLGDLAAALPPPPEDDISDIIEGIPCEVTDPAILAAIERNLGYIPTNLIRVAAMYETRETHEMEPGVLLLYPLRNCMDDYKKHHRKMAEPFPTIYWLASHELSERISVLEAAGLVTQFTDRLAASATHVQTMTRMHADYSTERMALLTPADRALVVRKRWIRALEAVGIAGIRNPASVKCLHTQYAHYLATKNNLVGEWIHAALYPDEEADKARTCGGGGADEDSRSV</sequence>
<reference evidence="2 3" key="1">
    <citation type="submission" date="2019-03" db="EMBL/GenBank/DDBJ databases">
        <authorList>
            <person name="Gaulin E."/>
            <person name="Dumas B."/>
        </authorList>
    </citation>
    <scope>NUCLEOTIDE SEQUENCE [LARGE SCALE GENOMIC DNA]</scope>
    <source>
        <strain evidence="2">CBS 568.67</strain>
    </source>
</reference>
<accession>A0A485L0L8</accession>
<dbReference type="InterPro" id="IPR007511">
    <property type="entry name" value="DUF501"/>
</dbReference>
<reference evidence="1" key="2">
    <citation type="submission" date="2019-06" db="EMBL/GenBank/DDBJ databases">
        <title>Genomics analysis of Aphanomyces spp. identifies a new class of oomycete effector associated with host adaptation.</title>
        <authorList>
            <person name="Gaulin E."/>
        </authorList>
    </citation>
    <scope>NUCLEOTIDE SEQUENCE</scope>
    <source>
        <strain evidence="1">CBS 578.67</strain>
    </source>
</reference>
<dbReference type="AlphaFoldDB" id="A0A485L0L8"/>
<dbReference type="EMBL" id="VJMH01005528">
    <property type="protein sequence ID" value="KAF0694963.1"/>
    <property type="molecule type" value="Genomic_DNA"/>
</dbReference>
<evidence type="ECO:0000313" key="2">
    <source>
        <dbReference type="EMBL" id="VFT91011.1"/>
    </source>
</evidence>
<dbReference type="Proteomes" id="UP000332933">
    <property type="component" value="Unassembled WGS sequence"/>
</dbReference>
<evidence type="ECO:0000313" key="3">
    <source>
        <dbReference type="Proteomes" id="UP000332933"/>
    </source>
</evidence>
<proteinExistence type="predicted"/>
<dbReference type="PANTHER" id="PTHR37163:SF1">
    <property type="entry name" value="DUF501 DOMAIN-CONTAINING PROTEIN"/>
    <property type="match status" value="1"/>
</dbReference>
<name>A0A485L0L8_9STRA</name>
<evidence type="ECO:0000313" key="1">
    <source>
        <dbReference type="EMBL" id="KAF0694963.1"/>
    </source>
</evidence>
<gene>
    <name evidence="2" type="primary">Aste57867_14186</name>
    <name evidence="1" type="ORF">As57867_014135</name>
    <name evidence="2" type="ORF">ASTE57867_14186</name>
</gene>
<keyword evidence="3" id="KW-1185">Reference proteome</keyword>
<organism evidence="2 3">
    <name type="scientific">Aphanomyces stellatus</name>
    <dbReference type="NCBI Taxonomy" id="120398"/>
    <lineage>
        <taxon>Eukaryota</taxon>
        <taxon>Sar</taxon>
        <taxon>Stramenopiles</taxon>
        <taxon>Oomycota</taxon>
        <taxon>Saprolegniomycetes</taxon>
        <taxon>Saprolegniales</taxon>
        <taxon>Verrucalvaceae</taxon>
        <taxon>Aphanomyces</taxon>
    </lineage>
</organism>
<dbReference type="Pfam" id="PF04417">
    <property type="entry name" value="DUF501"/>
    <property type="match status" value="1"/>
</dbReference>